<name>A0A2G3EEB5_9FIRM</name>
<evidence type="ECO:0000313" key="9">
    <source>
        <dbReference type="Proteomes" id="UP000224317"/>
    </source>
</evidence>
<evidence type="ECO:0000256" key="6">
    <source>
        <dbReference type="SAM" id="Phobius"/>
    </source>
</evidence>
<dbReference type="Pfam" id="PF04277">
    <property type="entry name" value="OAD_gamma"/>
    <property type="match status" value="1"/>
</dbReference>
<keyword evidence="2" id="KW-1003">Cell membrane</keyword>
<comment type="caution">
    <text evidence="8">The sequence shown here is derived from an EMBL/GenBank/DDBJ whole genome shotgun (WGS) entry which is preliminary data.</text>
</comment>
<dbReference type="EMBL" id="PDYH01000003">
    <property type="protein sequence ID" value="PHU41515.1"/>
    <property type="molecule type" value="Genomic_DNA"/>
</dbReference>
<dbReference type="Proteomes" id="UP000224317">
    <property type="component" value="Unassembled WGS sequence"/>
</dbReference>
<feature type="signal peptide" evidence="7">
    <location>
        <begin position="1"/>
        <end position="20"/>
    </location>
</feature>
<feature type="chain" id="PRO_5039068188" evidence="7">
    <location>
        <begin position="21"/>
        <end position="308"/>
    </location>
</feature>
<dbReference type="InterPro" id="IPR005899">
    <property type="entry name" value="Na_pump_deCOase"/>
</dbReference>
<protein>
    <submittedName>
        <fullName evidence="8">Uncharacterized protein</fullName>
    </submittedName>
</protein>
<comment type="subcellular location">
    <subcellularLocation>
        <location evidence="1">Cell membrane</location>
    </subcellularLocation>
</comment>
<evidence type="ECO:0000256" key="4">
    <source>
        <dbReference type="ARBA" id="ARBA00022989"/>
    </source>
</evidence>
<evidence type="ECO:0000256" key="3">
    <source>
        <dbReference type="ARBA" id="ARBA00022692"/>
    </source>
</evidence>
<dbReference type="PROSITE" id="PS51257">
    <property type="entry name" value="PROKAR_LIPOPROTEIN"/>
    <property type="match status" value="1"/>
</dbReference>
<dbReference type="AlphaFoldDB" id="A0A2G3EEB5"/>
<dbReference type="GO" id="GO:0015081">
    <property type="term" value="F:sodium ion transmembrane transporter activity"/>
    <property type="evidence" value="ECO:0007669"/>
    <property type="project" value="InterPro"/>
</dbReference>
<dbReference type="RefSeq" id="WP_099412576.1">
    <property type="nucleotide sequence ID" value="NZ_PDYH01000003.1"/>
</dbReference>
<evidence type="ECO:0000256" key="1">
    <source>
        <dbReference type="ARBA" id="ARBA00004236"/>
    </source>
</evidence>
<evidence type="ECO:0000256" key="5">
    <source>
        <dbReference type="ARBA" id="ARBA00023136"/>
    </source>
</evidence>
<proteinExistence type="predicted"/>
<dbReference type="GO" id="GO:0036376">
    <property type="term" value="P:sodium ion export across plasma membrane"/>
    <property type="evidence" value="ECO:0007669"/>
    <property type="project" value="InterPro"/>
</dbReference>
<evidence type="ECO:0000313" key="8">
    <source>
        <dbReference type="EMBL" id="PHU41515.1"/>
    </source>
</evidence>
<reference evidence="8" key="1">
    <citation type="submission" date="2017-10" db="EMBL/GenBank/DDBJ databases">
        <title>Resolving the taxonomy of Roseburia spp., Eubacterium rectale and Agathobacter spp. through phylogenomic analysis.</title>
        <authorList>
            <person name="Sheridan P.O."/>
            <person name="Walker A.W."/>
            <person name="Duncan S.H."/>
            <person name="Scott K.P."/>
            <person name="Toole P.W.O."/>
            <person name="Luis P."/>
            <person name="Flint H.J."/>
        </authorList>
    </citation>
    <scope>NUCLEOTIDE SEQUENCE [LARGE SCALE GENOMIC DNA]</scope>
    <source>
        <strain evidence="8">JK10</strain>
    </source>
</reference>
<dbReference type="NCBIfam" id="TIGR01195">
    <property type="entry name" value="oadG_fam"/>
    <property type="match status" value="1"/>
</dbReference>
<dbReference type="GO" id="GO:0005886">
    <property type="term" value="C:plasma membrane"/>
    <property type="evidence" value="ECO:0007669"/>
    <property type="project" value="UniProtKB-SubCell"/>
</dbReference>
<gene>
    <name evidence="8" type="ORF">CSX00_01235</name>
</gene>
<keyword evidence="7" id="KW-0732">Signal</keyword>
<organism evidence="8 9">
    <name type="scientific">Pseudobutyrivibrio ruminis</name>
    <dbReference type="NCBI Taxonomy" id="46206"/>
    <lineage>
        <taxon>Bacteria</taxon>
        <taxon>Bacillati</taxon>
        <taxon>Bacillota</taxon>
        <taxon>Clostridia</taxon>
        <taxon>Lachnospirales</taxon>
        <taxon>Lachnospiraceae</taxon>
        <taxon>Pseudobutyrivibrio</taxon>
    </lineage>
</organism>
<sequence length="308" mass="33392">MKKKLTLLLCTLALALGVTSCGELKNSDELAGRKVSSYRAEITNYMETLAGTTDGTPEDLIRYEFANYLLSITPQAGGMTVDDLAGMYGIDPYVVAEQFTRDYELDEMEKAVDVDANAVDEYISTKLGFDLSDEKSTGATLYNDFKDCSSKAGKYKGIKDYNIEKSGKTITSTIVGDFSKRDLKMTFVYSTLDSSVPTAMNVEPVYTLGEIMKKAALNTVMGILIVFAMLVVMSAVIKGFEIIPKIEKKLKESKETAEDVRPVAAAVPVSSSNNETDDLQLVAVIAAAIAASTGASTDSFVVRSIKKR</sequence>
<accession>A0A2G3EEB5</accession>
<evidence type="ECO:0000256" key="2">
    <source>
        <dbReference type="ARBA" id="ARBA00022475"/>
    </source>
</evidence>
<keyword evidence="4 6" id="KW-1133">Transmembrane helix</keyword>
<keyword evidence="3 6" id="KW-0812">Transmembrane</keyword>
<feature type="transmembrane region" description="Helical" evidence="6">
    <location>
        <begin position="220"/>
        <end position="240"/>
    </location>
</feature>
<keyword evidence="9" id="KW-1185">Reference proteome</keyword>
<keyword evidence="5 6" id="KW-0472">Membrane</keyword>
<evidence type="ECO:0000256" key="7">
    <source>
        <dbReference type="SAM" id="SignalP"/>
    </source>
</evidence>